<dbReference type="EMBL" id="HBIP01035895">
    <property type="protein sequence ID" value="CAE0506765.1"/>
    <property type="molecule type" value="Transcribed_RNA"/>
</dbReference>
<dbReference type="InterPro" id="IPR009050">
    <property type="entry name" value="Globin-like_sf"/>
</dbReference>
<dbReference type="Pfam" id="PF01152">
    <property type="entry name" value="Bac_globin"/>
    <property type="match status" value="1"/>
</dbReference>
<protein>
    <submittedName>
        <fullName evidence="5">Uncharacterized protein</fullName>
    </submittedName>
</protein>
<dbReference type="Gene3D" id="1.10.490.10">
    <property type="entry name" value="Globins"/>
    <property type="match status" value="1"/>
</dbReference>
<proteinExistence type="predicted"/>
<reference evidence="5" key="1">
    <citation type="submission" date="2021-01" db="EMBL/GenBank/DDBJ databases">
        <authorList>
            <person name="Corre E."/>
            <person name="Pelletier E."/>
            <person name="Niang G."/>
            <person name="Scheremetjew M."/>
            <person name="Finn R."/>
            <person name="Kale V."/>
            <person name="Holt S."/>
            <person name="Cochrane G."/>
            <person name="Meng A."/>
            <person name="Brown T."/>
            <person name="Cohen L."/>
        </authorList>
    </citation>
    <scope>NUCLEOTIDE SEQUENCE</scope>
    <source>
        <strain evidence="5">CCMP1320</strain>
    </source>
</reference>
<keyword evidence="4" id="KW-0408">Iron</keyword>
<evidence type="ECO:0000256" key="3">
    <source>
        <dbReference type="ARBA" id="ARBA00022723"/>
    </source>
</evidence>
<name>A0A7S3VU93_DUNTE</name>
<dbReference type="AlphaFoldDB" id="A0A7S3VU93"/>
<evidence type="ECO:0000313" key="5">
    <source>
        <dbReference type="EMBL" id="CAE0506765.1"/>
    </source>
</evidence>
<dbReference type="GO" id="GO:0020037">
    <property type="term" value="F:heme binding"/>
    <property type="evidence" value="ECO:0007669"/>
    <property type="project" value="InterPro"/>
</dbReference>
<dbReference type="SUPFAM" id="SSF46458">
    <property type="entry name" value="Globin-like"/>
    <property type="match status" value="1"/>
</dbReference>
<gene>
    <name evidence="5" type="ORF">DTER00134_LOCUS21841</name>
</gene>
<organism evidence="5">
    <name type="scientific">Dunaliella tertiolecta</name>
    <name type="common">Green alga</name>
    <dbReference type="NCBI Taxonomy" id="3047"/>
    <lineage>
        <taxon>Eukaryota</taxon>
        <taxon>Viridiplantae</taxon>
        <taxon>Chlorophyta</taxon>
        <taxon>core chlorophytes</taxon>
        <taxon>Chlorophyceae</taxon>
        <taxon>CS clade</taxon>
        <taxon>Chlamydomonadales</taxon>
        <taxon>Dunaliellaceae</taxon>
        <taxon>Dunaliella</taxon>
    </lineage>
</organism>
<dbReference type="InterPro" id="IPR012292">
    <property type="entry name" value="Globin/Proto"/>
</dbReference>
<evidence type="ECO:0000256" key="2">
    <source>
        <dbReference type="ARBA" id="ARBA00022617"/>
    </source>
</evidence>
<dbReference type="GO" id="GO:0019825">
    <property type="term" value="F:oxygen binding"/>
    <property type="evidence" value="ECO:0007669"/>
    <property type="project" value="InterPro"/>
</dbReference>
<keyword evidence="2" id="KW-0349">Heme</keyword>
<sequence>MNNRFTSSSSMELVNETAEWDPSVEPPLRPYSPTGMETLGSYGSAVFEKLGSWEMMSAVVTSMYTKLFSDPRTGHFFSNADQRKVMSHMTGFLSCALGGKMALSPKQVWLIHQDMLWSPARAQQQAPPTAAPLVSIGCPVAGHNRASNSSAMASGACPMLTADTSRADSSVVHEGCPVAAPSHQSEREGGVPFLRPDHIFIMADMLREALEELNAREELIKETTNLLHGLAWIFERGDVFHDPKNKEEQWQHSQRTLKHLSSLSSSGSQVYEGPDSFTNVDPWQLVAATVEDC</sequence>
<dbReference type="InterPro" id="IPR001486">
    <property type="entry name" value="Hemoglobin_trunc"/>
</dbReference>
<evidence type="ECO:0000256" key="4">
    <source>
        <dbReference type="ARBA" id="ARBA00023004"/>
    </source>
</evidence>
<keyword evidence="3" id="KW-0479">Metal-binding</keyword>
<evidence type="ECO:0000256" key="1">
    <source>
        <dbReference type="ARBA" id="ARBA00022448"/>
    </source>
</evidence>
<dbReference type="GO" id="GO:0046872">
    <property type="term" value="F:metal ion binding"/>
    <property type="evidence" value="ECO:0007669"/>
    <property type="project" value="UniProtKB-KW"/>
</dbReference>
<keyword evidence="1" id="KW-0813">Transport</keyword>
<accession>A0A7S3VU93</accession>